<dbReference type="OrthoDB" id="9775333at2"/>
<name>A0A0B5BH58_9BACT</name>
<dbReference type="KEGG" id="gpi:GPICK_15130"/>
<dbReference type="AlphaFoldDB" id="A0A0B5BH58"/>
<dbReference type="HOGENOM" id="CLU_031690_3_1_7"/>
<reference evidence="1 2" key="1">
    <citation type="journal article" date="2015" name="Genome Announc.">
        <title>Complete Genome of Geobacter pickeringii G13T, a Metal-Reducing Isolate from Sedimentary Kaolin Deposits.</title>
        <authorList>
            <person name="Badalamenti J.P."/>
            <person name="Bond D.R."/>
        </authorList>
    </citation>
    <scope>NUCLEOTIDE SEQUENCE [LARGE SCALE GENOMIC DNA]</scope>
    <source>
        <strain evidence="1 2">G13</strain>
    </source>
</reference>
<dbReference type="PANTHER" id="PTHR35566:SF1">
    <property type="entry name" value="TYPE VI SECRETION SYSTEM BASEPLATE COMPONENT TSSK1"/>
    <property type="match status" value="1"/>
</dbReference>
<dbReference type="STRING" id="345632.GPICK_15130"/>
<sequence>MTAHPPLYWHQGLFLQPQHFQLHDLAIQGRLAPLFRHLHPHFWGAGELEIEQSALGTRIFSILSGEFLFPDGTWAVIGENALCEPRSFDDSWIEGDRPLTVSVGVRKWNGTGENVTGVERLENLAGVTTRFAVAADPEEVRDLHAGGAAGQVKRLRHVLKIFWETERDQLGDWHLIPVARLERFGAEVRLSGRFIPPALSLEASEPLFRIVREIRDQVAARVRQLEEHKKQRGIQNAGFGSRDMVYLLALRSLARHVPLLFHLTEARQVHPWDVYGALRQLIGELASFSERVSALGELDDGFRLLPPYDHRALGECFAAVRDLIARLLDEITAGPDYVIPLLHDGTFFSAELKPSVFDGASRYYLALRTATEPAAFLTSLETAAKLSAREHLPVLAARALPGIGLSHLPVPPQELPRRADTHYFAVNAAGDQWPLVEREHALALHWTNAPADLEVELMVVAKG</sequence>
<dbReference type="Pfam" id="PF05936">
    <property type="entry name" value="T6SS_VasE"/>
    <property type="match status" value="1"/>
</dbReference>
<dbReference type="PANTHER" id="PTHR35566">
    <property type="entry name" value="BLR3599 PROTEIN"/>
    <property type="match status" value="1"/>
</dbReference>
<accession>A0A0B5BH58</accession>
<keyword evidence="2" id="KW-1185">Reference proteome</keyword>
<evidence type="ECO:0000313" key="2">
    <source>
        <dbReference type="Proteomes" id="UP000057609"/>
    </source>
</evidence>
<proteinExistence type="predicted"/>
<dbReference type="InterPro" id="IPR010263">
    <property type="entry name" value="T6SS_TssK"/>
</dbReference>
<organism evidence="1 2">
    <name type="scientific">Geobacter pickeringii</name>
    <dbReference type="NCBI Taxonomy" id="345632"/>
    <lineage>
        <taxon>Bacteria</taxon>
        <taxon>Pseudomonadati</taxon>
        <taxon>Thermodesulfobacteriota</taxon>
        <taxon>Desulfuromonadia</taxon>
        <taxon>Geobacterales</taxon>
        <taxon>Geobacteraceae</taxon>
        <taxon>Geobacter</taxon>
    </lineage>
</organism>
<dbReference type="NCBIfam" id="TIGR03353">
    <property type="entry name" value="VI_chp_4"/>
    <property type="match status" value="1"/>
</dbReference>
<dbReference type="EMBL" id="CP009788">
    <property type="protein sequence ID" value="AJE04514.1"/>
    <property type="molecule type" value="Genomic_DNA"/>
</dbReference>
<gene>
    <name evidence="1" type="ORF">GPICK_15130</name>
</gene>
<evidence type="ECO:0000313" key="1">
    <source>
        <dbReference type="EMBL" id="AJE04514.1"/>
    </source>
</evidence>
<dbReference type="RefSeq" id="WP_039744598.1">
    <property type="nucleotide sequence ID" value="NZ_CP009788.1"/>
</dbReference>
<protein>
    <submittedName>
        <fullName evidence="1">Type VI secretion protein</fullName>
    </submittedName>
</protein>
<dbReference type="Proteomes" id="UP000057609">
    <property type="component" value="Chromosome"/>
</dbReference>